<feature type="transmembrane region" description="Helical" evidence="12">
    <location>
        <begin position="47"/>
        <end position="68"/>
    </location>
</feature>
<dbReference type="GO" id="GO:0015833">
    <property type="term" value="P:peptide transport"/>
    <property type="evidence" value="ECO:0007669"/>
    <property type="project" value="UniProtKB-KW"/>
</dbReference>
<feature type="transmembrane region" description="Helical" evidence="12">
    <location>
        <begin position="112"/>
        <end position="137"/>
    </location>
</feature>
<keyword evidence="16" id="KW-1185">Reference proteome</keyword>
<keyword evidence="4" id="KW-0997">Cell inner membrane</keyword>
<dbReference type="Pfam" id="PF00528">
    <property type="entry name" value="BPD_transp_1"/>
    <property type="match status" value="1"/>
</dbReference>
<dbReference type="RefSeq" id="WP_218133737.1">
    <property type="nucleotide sequence ID" value="NZ_FNCC01000005.1"/>
</dbReference>
<reference evidence="16" key="1">
    <citation type="submission" date="2016-10" db="EMBL/GenBank/DDBJ databases">
        <authorList>
            <person name="Varghese N."/>
            <person name="Submissions S."/>
        </authorList>
    </citation>
    <scope>NUCLEOTIDE SEQUENCE [LARGE SCALE GENOMIC DNA]</scope>
    <source>
        <strain evidence="16">CGMCC 4.3506</strain>
    </source>
</reference>
<proteinExistence type="inferred from homology"/>
<dbReference type="GO" id="GO:0015031">
    <property type="term" value="P:protein transport"/>
    <property type="evidence" value="ECO:0007669"/>
    <property type="project" value="UniProtKB-KW"/>
</dbReference>
<evidence type="ECO:0000259" key="14">
    <source>
        <dbReference type="PROSITE" id="PS50928"/>
    </source>
</evidence>
<dbReference type="Pfam" id="PF12911">
    <property type="entry name" value="OppC_N"/>
    <property type="match status" value="1"/>
</dbReference>
<dbReference type="InterPro" id="IPR050366">
    <property type="entry name" value="BP-dependent_transpt_permease"/>
</dbReference>
<evidence type="ECO:0000256" key="1">
    <source>
        <dbReference type="ARBA" id="ARBA00004429"/>
    </source>
</evidence>
<accession>A0A1G7RAG8</accession>
<evidence type="ECO:0000256" key="10">
    <source>
        <dbReference type="ARBA" id="ARBA00024202"/>
    </source>
</evidence>
<evidence type="ECO:0000256" key="2">
    <source>
        <dbReference type="ARBA" id="ARBA00022448"/>
    </source>
</evidence>
<dbReference type="GO" id="GO:0005886">
    <property type="term" value="C:plasma membrane"/>
    <property type="evidence" value="ECO:0007669"/>
    <property type="project" value="UniProtKB-SubCell"/>
</dbReference>
<evidence type="ECO:0000256" key="11">
    <source>
        <dbReference type="ARBA" id="ARBA00072251"/>
    </source>
</evidence>
<dbReference type="InterPro" id="IPR025966">
    <property type="entry name" value="OppC_N"/>
</dbReference>
<evidence type="ECO:0000256" key="8">
    <source>
        <dbReference type="ARBA" id="ARBA00022989"/>
    </source>
</evidence>
<evidence type="ECO:0000256" key="4">
    <source>
        <dbReference type="ARBA" id="ARBA00022519"/>
    </source>
</evidence>
<feature type="transmembrane region" description="Helical" evidence="12">
    <location>
        <begin position="222"/>
        <end position="244"/>
    </location>
</feature>
<organism evidence="15 16">
    <name type="scientific">Lentzea fradiae</name>
    <dbReference type="NCBI Taxonomy" id="200378"/>
    <lineage>
        <taxon>Bacteria</taxon>
        <taxon>Bacillati</taxon>
        <taxon>Actinomycetota</taxon>
        <taxon>Actinomycetes</taxon>
        <taxon>Pseudonocardiales</taxon>
        <taxon>Pseudonocardiaceae</taxon>
        <taxon>Lentzea</taxon>
    </lineage>
</organism>
<evidence type="ECO:0000256" key="13">
    <source>
        <dbReference type="SAM" id="MobiDB-lite"/>
    </source>
</evidence>
<dbReference type="Gene3D" id="1.10.3720.10">
    <property type="entry name" value="MetI-like"/>
    <property type="match status" value="1"/>
</dbReference>
<dbReference type="CDD" id="cd06261">
    <property type="entry name" value="TM_PBP2"/>
    <property type="match status" value="1"/>
</dbReference>
<comment type="similarity">
    <text evidence="10">Belongs to the binding-protein-dependent transport system permease family. OppBC subfamily.</text>
</comment>
<evidence type="ECO:0000256" key="12">
    <source>
        <dbReference type="RuleBase" id="RU363032"/>
    </source>
</evidence>
<dbReference type="SUPFAM" id="SSF161098">
    <property type="entry name" value="MetI-like"/>
    <property type="match status" value="1"/>
</dbReference>
<dbReference type="Proteomes" id="UP000199623">
    <property type="component" value="Unassembled WGS sequence"/>
</dbReference>
<keyword evidence="2 12" id="KW-0813">Transport</keyword>
<dbReference type="PROSITE" id="PS50928">
    <property type="entry name" value="ABC_TM1"/>
    <property type="match status" value="1"/>
</dbReference>
<protein>
    <recommendedName>
        <fullName evidence="11">Oligopeptide transport system permease protein OppC</fullName>
    </recommendedName>
</protein>
<keyword evidence="9 12" id="KW-0472">Membrane</keyword>
<keyword evidence="7" id="KW-0653">Protein transport</keyword>
<gene>
    <name evidence="15" type="ORF">SAMN05216553_105227</name>
</gene>
<feature type="region of interest" description="Disordered" evidence="13">
    <location>
        <begin position="1"/>
        <end position="28"/>
    </location>
</feature>
<evidence type="ECO:0000256" key="3">
    <source>
        <dbReference type="ARBA" id="ARBA00022475"/>
    </source>
</evidence>
<dbReference type="InterPro" id="IPR035906">
    <property type="entry name" value="MetI-like_sf"/>
</dbReference>
<dbReference type="GO" id="GO:0055085">
    <property type="term" value="P:transmembrane transport"/>
    <property type="evidence" value="ECO:0007669"/>
    <property type="project" value="InterPro"/>
</dbReference>
<keyword evidence="6" id="KW-0571">Peptide transport</keyword>
<evidence type="ECO:0000313" key="15">
    <source>
        <dbReference type="EMBL" id="SDG07781.1"/>
    </source>
</evidence>
<dbReference type="STRING" id="200378.SAMN05216553_105227"/>
<evidence type="ECO:0000256" key="7">
    <source>
        <dbReference type="ARBA" id="ARBA00022927"/>
    </source>
</evidence>
<feature type="compositionally biased region" description="Low complexity" evidence="13">
    <location>
        <begin position="10"/>
        <end position="20"/>
    </location>
</feature>
<dbReference type="PANTHER" id="PTHR43386">
    <property type="entry name" value="OLIGOPEPTIDE TRANSPORT SYSTEM PERMEASE PROTEIN APPC"/>
    <property type="match status" value="1"/>
</dbReference>
<evidence type="ECO:0000256" key="5">
    <source>
        <dbReference type="ARBA" id="ARBA00022692"/>
    </source>
</evidence>
<sequence length="326" mass="35248">MTVILNEGDSAGTTGAASGSPVDAAPDPGKAMTRGRLVLIRFARNKLALVGLVIIVGMYLMAFIGPLLSKWTYDTQDYTAFLEPPYSEHIFGTDKIGTDMFALTMRGLQKSLIIGLLVALISTTVAAVVGAAAGYFLGVADKALMWLVDLLLVLPSFLIIAILSPWFRGKSWFLLVLMLAAFQWMITARIVRGMTLTLKEREFVKAAKFMGQPARKIIAKHIVPNMASLLIIDATINVGSAVLAETGLSYFGFGVQSPDVSLGTLIGVNAESATTFPWLFLFPAGFLVVFVLAVNWVGDGLRDALDPTSTRVRRKEKKKDTKEKAA</sequence>
<keyword evidence="5 12" id="KW-0812">Transmembrane</keyword>
<keyword evidence="8 12" id="KW-1133">Transmembrane helix</keyword>
<feature type="domain" description="ABC transmembrane type-1" evidence="14">
    <location>
        <begin position="112"/>
        <end position="298"/>
    </location>
</feature>
<dbReference type="AlphaFoldDB" id="A0A1G7RAG8"/>
<keyword evidence="3" id="KW-1003">Cell membrane</keyword>
<feature type="transmembrane region" description="Helical" evidence="12">
    <location>
        <begin position="172"/>
        <end position="191"/>
    </location>
</feature>
<comment type="subcellular location">
    <subcellularLocation>
        <location evidence="1">Cell inner membrane</location>
        <topology evidence="1">Multi-pass membrane protein</topology>
    </subcellularLocation>
    <subcellularLocation>
        <location evidence="12">Cell membrane</location>
        <topology evidence="12">Multi-pass membrane protein</topology>
    </subcellularLocation>
</comment>
<name>A0A1G7RAG8_9PSEU</name>
<evidence type="ECO:0000256" key="9">
    <source>
        <dbReference type="ARBA" id="ARBA00023136"/>
    </source>
</evidence>
<evidence type="ECO:0000313" key="16">
    <source>
        <dbReference type="Proteomes" id="UP000199623"/>
    </source>
</evidence>
<dbReference type="PANTHER" id="PTHR43386:SF2">
    <property type="entry name" value="OLIGOPEPTIDE TRANSPORT SYSTEM PERMEASE PROTEIN OPPC"/>
    <property type="match status" value="1"/>
</dbReference>
<feature type="transmembrane region" description="Helical" evidence="12">
    <location>
        <begin position="144"/>
        <end position="166"/>
    </location>
</feature>
<feature type="transmembrane region" description="Helical" evidence="12">
    <location>
        <begin position="278"/>
        <end position="297"/>
    </location>
</feature>
<dbReference type="EMBL" id="FNCC01000005">
    <property type="protein sequence ID" value="SDG07781.1"/>
    <property type="molecule type" value="Genomic_DNA"/>
</dbReference>
<evidence type="ECO:0000256" key="6">
    <source>
        <dbReference type="ARBA" id="ARBA00022856"/>
    </source>
</evidence>
<dbReference type="InterPro" id="IPR000515">
    <property type="entry name" value="MetI-like"/>
</dbReference>